<evidence type="ECO:0000259" key="2">
    <source>
        <dbReference type="PROSITE" id="PS52053"/>
    </source>
</evidence>
<organism evidence="3 4">
    <name type="scientific">Noviherbaspirillum aridicola</name>
    <dbReference type="NCBI Taxonomy" id="2849687"/>
    <lineage>
        <taxon>Bacteria</taxon>
        <taxon>Pseudomonadati</taxon>
        <taxon>Pseudomonadota</taxon>
        <taxon>Betaproteobacteria</taxon>
        <taxon>Burkholderiales</taxon>
        <taxon>Oxalobacteraceae</taxon>
        <taxon>Noviherbaspirillum</taxon>
    </lineage>
</organism>
<sequence length="951" mass="103212">MDSGHRDAIAAVDRELALAVQAPVQDDHRISQALGDVLDLGCFRPACRMEDIEPLLQPLEARPLDADDATIQAHARDFAESVVARRPSGPAAQSARTEVDRIAGLAQRYLASNRSDAISFYQEAASEPGRRQPQKMALETFAQALPLLRDSERKVALLKRLIDVLPNLEHHAVVARNTQRRGLFILEEAMQGLSPDHRAELIEHLLKNIGGLSTAFSRRYPPVAMKLLGQTAKGMTTTGAPLAVTAGMTGIGMVSVPLIAASAGAFVGVLAAAGVATYLGIGKQAQGTALYLLKRELAGLRKDWARVDEARRASLAREFRNLRENSEQLDGTKHTTLFQFFRDDFIDPANFPAPGGHAVSEAMRRQGQYLRAKFAAAHEGIGAHAGHYWTRLHPSVRPAISPPPNGAERALMQVVDALCREAKRMKVSEAGIPDRFLENLRTHCSPGGRWAGILEACFRHMRGMAEYQNESTRPGVLRELMAMIDRLATGDAEFVQEFVVQAEQAPARCGNNARDTYNAMCDAVVYDKARRGEDGFKDAGALVGHARQAFIRRALAEATARCIDAWRQAGNERITPDIEVDVGLLAESVLGRRFGLGNPVRNMDNRSSVSHVTRHELAGIEARAREIVDDEDMLLDFLAEWKPLRDVIARDPGFGAALAERIASARAAFSDRDGRPVPDGQIVEAADEVVKVEKEATADLLRTRIRNILNLASDSAATDGGAPGPDEALAAPDGAHAVEPAWVRQLQSLRNPEDDARDERRVAAEVMASQYAVPDSPAAVIRPDDLPFPLVENPGGGDCLFLALEAPVAETRAALRRAIEGREDDERTRGMNAQSVAAALAQMPATAHRAAALSGGVHSVPNAVYAEMVGTAGVYAGEDELTLYSGLPENRGKKIVVIDADSKVLLIANGTRQGLEYEVSDRRAALGRFVEEADIALYKTPDHWRRLARPA</sequence>
<dbReference type="InterPro" id="IPR029487">
    <property type="entry name" value="NEL_dom"/>
</dbReference>
<keyword evidence="1" id="KW-0964">Secreted</keyword>
<evidence type="ECO:0000313" key="3">
    <source>
        <dbReference type="EMBL" id="GIZ52748.1"/>
    </source>
</evidence>
<comment type="PTM">
    <text evidence="1">Ubiquitinated in the presence of host E1 ubiquitin-activating enzyme, E2 ubiquitin-conjugating enzyme and ubiquitin.</text>
</comment>
<feature type="active site" description="Glycyl thioester intermediate" evidence="1">
    <location>
        <position position="509"/>
    </location>
</feature>
<dbReference type="PROSITE" id="PS52053">
    <property type="entry name" value="NEL"/>
    <property type="match status" value="1"/>
</dbReference>
<gene>
    <name evidence="3" type="ORF">NCCP691_27620</name>
</gene>
<keyword evidence="4" id="KW-1185">Reference proteome</keyword>
<dbReference type="EMBL" id="BPMK01000012">
    <property type="protein sequence ID" value="GIZ52748.1"/>
    <property type="molecule type" value="Genomic_DNA"/>
</dbReference>
<keyword evidence="1" id="KW-0808">Transferase</keyword>
<feature type="domain" description="NEL" evidence="2">
    <location>
        <begin position="415"/>
        <end position="724"/>
    </location>
</feature>
<reference evidence="3 4" key="1">
    <citation type="journal article" date="2022" name="Int. J. Syst. Evol. Microbiol.">
        <title>Noviherbaspirillum aridicola sp. nov., isolated from an arid soil in Pakistan.</title>
        <authorList>
            <person name="Khan I.U."/>
            <person name="Saqib M."/>
            <person name="Amin A."/>
            <person name="Hussain F."/>
            <person name="Li L."/>
            <person name="Liu Y.H."/>
            <person name="Fang B.Z."/>
            <person name="Ahmed I."/>
            <person name="Li W.J."/>
        </authorList>
    </citation>
    <scope>NUCLEOTIDE SEQUENCE [LARGE SCALE GENOMIC DNA]</scope>
    <source>
        <strain evidence="3 4">NCCP-691</strain>
    </source>
</reference>
<name>A0ABQ4Q6A4_9BURK</name>
<evidence type="ECO:0000313" key="4">
    <source>
        <dbReference type="Proteomes" id="UP000887222"/>
    </source>
</evidence>
<proteinExistence type="inferred from homology"/>
<keyword evidence="1" id="KW-0832">Ubl conjugation</keyword>
<keyword evidence="1" id="KW-0833">Ubl conjugation pathway</keyword>
<keyword evidence="1" id="KW-1035">Host cytoplasm</keyword>
<evidence type="ECO:0000256" key="1">
    <source>
        <dbReference type="PROSITE-ProRule" id="PRU01398"/>
    </source>
</evidence>
<protein>
    <recommendedName>
        <fullName evidence="2">NEL domain-containing protein</fullName>
    </recommendedName>
</protein>
<comment type="caution">
    <text evidence="3">The sequence shown here is derived from an EMBL/GenBank/DDBJ whole genome shotgun (WGS) entry which is preliminary data.</text>
</comment>
<comment type="similarity">
    <text evidence="1">Belongs to the LRR-containing bacterial E3 ligase family.</text>
</comment>
<dbReference type="Pfam" id="PF14496">
    <property type="entry name" value="NEL"/>
    <property type="match status" value="1"/>
</dbReference>
<accession>A0ABQ4Q6A4</accession>
<dbReference type="Proteomes" id="UP000887222">
    <property type="component" value="Unassembled WGS sequence"/>
</dbReference>